<comment type="caution">
    <text evidence="1">The sequence shown here is derived from an EMBL/GenBank/DDBJ whole genome shotgun (WGS) entry which is preliminary data.</text>
</comment>
<organism evidence="1 2">
    <name type="scientific">Stephania yunnanensis</name>
    <dbReference type="NCBI Taxonomy" id="152371"/>
    <lineage>
        <taxon>Eukaryota</taxon>
        <taxon>Viridiplantae</taxon>
        <taxon>Streptophyta</taxon>
        <taxon>Embryophyta</taxon>
        <taxon>Tracheophyta</taxon>
        <taxon>Spermatophyta</taxon>
        <taxon>Magnoliopsida</taxon>
        <taxon>Ranunculales</taxon>
        <taxon>Menispermaceae</taxon>
        <taxon>Menispermoideae</taxon>
        <taxon>Cissampelideae</taxon>
        <taxon>Stephania</taxon>
    </lineage>
</organism>
<keyword evidence="2" id="KW-1185">Reference proteome</keyword>
<proteinExistence type="predicted"/>
<gene>
    <name evidence="1" type="ORF">Syun_016508</name>
</gene>
<evidence type="ECO:0000313" key="2">
    <source>
        <dbReference type="Proteomes" id="UP001420932"/>
    </source>
</evidence>
<dbReference type="AlphaFoldDB" id="A0AAP0J7N2"/>
<dbReference type="Proteomes" id="UP001420932">
    <property type="component" value="Unassembled WGS sequence"/>
</dbReference>
<sequence length="90" mass="9445">MNGGAVDGGGYWAAHGRHLAWLRSGGSRRGAVAHAAAGLRMMQLPATVQRPAAMTSAKVVAAGLRTMQGNISQSVAEQRQIGNEFDLHLH</sequence>
<protein>
    <submittedName>
        <fullName evidence="1">Uncharacterized protein</fullName>
    </submittedName>
</protein>
<evidence type="ECO:0000313" key="1">
    <source>
        <dbReference type="EMBL" id="KAK9127711.1"/>
    </source>
</evidence>
<name>A0AAP0J7N2_9MAGN</name>
<dbReference type="EMBL" id="JBBNAF010000007">
    <property type="protein sequence ID" value="KAK9127711.1"/>
    <property type="molecule type" value="Genomic_DNA"/>
</dbReference>
<accession>A0AAP0J7N2</accession>
<reference evidence="1 2" key="1">
    <citation type="submission" date="2024-01" db="EMBL/GenBank/DDBJ databases">
        <title>Genome assemblies of Stephania.</title>
        <authorList>
            <person name="Yang L."/>
        </authorList>
    </citation>
    <scope>NUCLEOTIDE SEQUENCE [LARGE SCALE GENOMIC DNA]</scope>
    <source>
        <strain evidence="1">YNDBR</strain>
        <tissue evidence="1">Leaf</tissue>
    </source>
</reference>